<comment type="caution">
    <text evidence="3">The sequence shown here is derived from an EMBL/GenBank/DDBJ whole genome shotgun (WGS) entry which is preliminary data.</text>
</comment>
<evidence type="ECO:0000313" key="3">
    <source>
        <dbReference type="EMBL" id="KAK5200631.1"/>
    </source>
</evidence>
<keyword evidence="2" id="KW-0812">Transmembrane</keyword>
<name>A0ABR0LMC8_9PEZI</name>
<sequence>MVVHSKISGGRVASPPVGQHGVYQMADLVHHDTSDLQSTTFGSVVDDPTSTVPPSRVQKSTNPTSTTPTLAYPTNKGKGKLMESVKSSSPVSANVGFDGSEGSIHGGGTNDDAFEFDWGGRGPEDIGGFSGMQRVSAADDSKFAGDHMKMPVHTGGVAGPSDVSFRQQLAAITDEYGLERTGAGSSQYSVYGYGPQQSTLHNRLNKRARDRLPRTGLPRGDNHQRLAFDTDGSRRFLHGSESGDVESSIPARRSGLSTARKWVVGTLLGCVGVAVGLTPLAISQEPKEYHKAIVGGSGAVTMLFIAALMVVGKFEHPVGHFTVLATLVMAAGQFVCDHLL</sequence>
<feature type="compositionally biased region" description="Polar residues" evidence="1">
    <location>
        <begin position="39"/>
        <end position="69"/>
    </location>
</feature>
<evidence type="ECO:0000313" key="4">
    <source>
        <dbReference type="Proteomes" id="UP001357485"/>
    </source>
</evidence>
<keyword evidence="4" id="KW-1185">Reference proteome</keyword>
<protein>
    <submittedName>
        <fullName evidence="3">Uncharacterized protein</fullName>
    </submittedName>
</protein>
<keyword evidence="2" id="KW-0472">Membrane</keyword>
<organism evidence="3 4">
    <name type="scientific">Cryomyces antarcticus</name>
    <dbReference type="NCBI Taxonomy" id="329879"/>
    <lineage>
        <taxon>Eukaryota</taxon>
        <taxon>Fungi</taxon>
        <taxon>Dikarya</taxon>
        <taxon>Ascomycota</taxon>
        <taxon>Pezizomycotina</taxon>
        <taxon>Dothideomycetes</taxon>
        <taxon>Dothideomycetes incertae sedis</taxon>
        <taxon>Cryomyces</taxon>
    </lineage>
</organism>
<keyword evidence="2" id="KW-1133">Transmembrane helix</keyword>
<feature type="region of interest" description="Disordered" evidence="1">
    <location>
        <begin position="39"/>
        <end position="82"/>
    </location>
</feature>
<evidence type="ECO:0000256" key="2">
    <source>
        <dbReference type="SAM" id="Phobius"/>
    </source>
</evidence>
<feature type="transmembrane region" description="Helical" evidence="2">
    <location>
        <begin position="262"/>
        <end position="280"/>
    </location>
</feature>
<proteinExistence type="predicted"/>
<feature type="transmembrane region" description="Helical" evidence="2">
    <location>
        <begin position="292"/>
        <end position="312"/>
    </location>
</feature>
<gene>
    <name evidence="3" type="ORF">LTR16_005457</name>
</gene>
<reference evidence="3 4" key="1">
    <citation type="submission" date="2023-08" db="EMBL/GenBank/DDBJ databases">
        <title>Black Yeasts Isolated from many extreme environments.</title>
        <authorList>
            <person name="Coleine C."/>
            <person name="Stajich J.E."/>
            <person name="Selbmann L."/>
        </authorList>
    </citation>
    <scope>NUCLEOTIDE SEQUENCE [LARGE SCALE GENOMIC DNA]</scope>
    <source>
        <strain evidence="3 4">CCFEE 536</strain>
    </source>
</reference>
<evidence type="ECO:0000256" key="1">
    <source>
        <dbReference type="SAM" id="MobiDB-lite"/>
    </source>
</evidence>
<dbReference type="EMBL" id="JAVRRA010017292">
    <property type="protein sequence ID" value="KAK5200631.1"/>
    <property type="molecule type" value="Genomic_DNA"/>
</dbReference>
<dbReference type="Proteomes" id="UP001357485">
    <property type="component" value="Unassembled WGS sequence"/>
</dbReference>
<accession>A0ABR0LMC8</accession>
<feature type="transmembrane region" description="Helical" evidence="2">
    <location>
        <begin position="318"/>
        <end position="336"/>
    </location>
</feature>